<dbReference type="PANTHER" id="PTHR18964">
    <property type="entry name" value="ROK (REPRESSOR, ORF, KINASE) FAMILY"/>
    <property type="match status" value="1"/>
</dbReference>
<name>A0ABS4Z0T0_9MICC</name>
<reference evidence="3 4" key="1">
    <citation type="submission" date="2021-03" db="EMBL/GenBank/DDBJ databases">
        <title>Sequencing the genomes of 1000 actinobacteria strains.</title>
        <authorList>
            <person name="Klenk H.-P."/>
        </authorList>
    </citation>
    <scope>NUCLEOTIDE SEQUENCE [LARGE SCALE GENOMIC DNA]</scope>
    <source>
        <strain evidence="3 4">DSM 16005</strain>
    </source>
</reference>
<dbReference type="SUPFAM" id="SSF53067">
    <property type="entry name" value="Actin-like ATPase domain"/>
    <property type="match status" value="1"/>
</dbReference>
<dbReference type="InterPro" id="IPR049874">
    <property type="entry name" value="ROK_cs"/>
</dbReference>
<dbReference type="InterPro" id="IPR036388">
    <property type="entry name" value="WH-like_DNA-bd_sf"/>
</dbReference>
<dbReference type="InterPro" id="IPR043129">
    <property type="entry name" value="ATPase_NBD"/>
</dbReference>
<gene>
    <name evidence="3" type="ORF">JOF48_003119</name>
</gene>
<organism evidence="3 4">
    <name type="scientific">Arthrobacter stackebrandtii</name>
    <dbReference type="NCBI Taxonomy" id="272161"/>
    <lineage>
        <taxon>Bacteria</taxon>
        <taxon>Bacillati</taxon>
        <taxon>Actinomycetota</taxon>
        <taxon>Actinomycetes</taxon>
        <taxon>Micrococcales</taxon>
        <taxon>Micrococcaceae</taxon>
        <taxon>Arthrobacter</taxon>
    </lineage>
</organism>
<dbReference type="GO" id="GO:0016301">
    <property type="term" value="F:kinase activity"/>
    <property type="evidence" value="ECO:0007669"/>
    <property type="project" value="UniProtKB-KW"/>
</dbReference>
<accession>A0ABS4Z0T0</accession>
<comment type="caution">
    <text evidence="3">The sequence shown here is derived from an EMBL/GenBank/DDBJ whole genome shotgun (WGS) entry which is preliminary data.</text>
</comment>
<feature type="domain" description="HTH marR-type" evidence="2">
    <location>
        <begin position="24"/>
        <end position="74"/>
    </location>
</feature>
<evidence type="ECO:0000313" key="4">
    <source>
        <dbReference type="Proteomes" id="UP000711614"/>
    </source>
</evidence>
<dbReference type="SUPFAM" id="SSF46785">
    <property type="entry name" value="Winged helix' DNA-binding domain"/>
    <property type="match status" value="1"/>
</dbReference>
<dbReference type="Pfam" id="PF00480">
    <property type="entry name" value="ROK"/>
    <property type="match status" value="1"/>
</dbReference>
<keyword evidence="3" id="KW-0418">Kinase</keyword>
<dbReference type="InterPro" id="IPR036390">
    <property type="entry name" value="WH_DNA-bd_sf"/>
</dbReference>
<evidence type="ECO:0000259" key="2">
    <source>
        <dbReference type="Pfam" id="PF12802"/>
    </source>
</evidence>
<protein>
    <submittedName>
        <fullName evidence="3">NBD/HSP70 family sugar kinase</fullName>
    </submittedName>
</protein>
<dbReference type="InterPro" id="IPR000600">
    <property type="entry name" value="ROK"/>
</dbReference>
<dbReference type="Gene3D" id="1.10.10.10">
    <property type="entry name" value="Winged helix-like DNA-binding domain superfamily/Winged helix DNA-binding domain"/>
    <property type="match status" value="1"/>
</dbReference>
<proteinExistence type="inferred from homology"/>
<dbReference type="EMBL" id="JAGIOI010000001">
    <property type="protein sequence ID" value="MBP2414320.1"/>
    <property type="molecule type" value="Genomic_DNA"/>
</dbReference>
<dbReference type="Gene3D" id="3.30.420.40">
    <property type="match status" value="2"/>
</dbReference>
<comment type="similarity">
    <text evidence="1">Belongs to the ROK (NagC/XylR) family.</text>
</comment>
<dbReference type="Proteomes" id="UP000711614">
    <property type="component" value="Unassembled WGS sequence"/>
</dbReference>
<evidence type="ECO:0000256" key="1">
    <source>
        <dbReference type="ARBA" id="ARBA00006479"/>
    </source>
</evidence>
<dbReference type="InterPro" id="IPR000835">
    <property type="entry name" value="HTH_MarR-typ"/>
</dbReference>
<dbReference type="PANTHER" id="PTHR18964:SF149">
    <property type="entry name" value="BIFUNCTIONAL UDP-N-ACETYLGLUCOSAMINE 2-EPIMERASE_N-ACETYLMANNOSAMINE KINASE"/>
    <property type="match status" value="1"/>
</dbReference>
<dbReference type="Pfam" id="PF12802">
    <property type="entry name" value="MarR_2"/>
    <property type="match status" value="1"/>
</dbReference>
<sequence length="421" mass="43164">MNAPAPGVPQRRRGTNLPKMGDFNQAVILDSIRRSEEGLSRVELAALAGLAAQTVSNICRRLLDSGLIVEAGKDGSGPGKPRTILRLNPKGMYAVGVHIDPALTSYALLDAVGTVLFSVDEATELGIDPAQAVANMGTRILSVIEQSGVPFGRIAGVGVATPGPVDAASGTVVSPPHMPGWTRVPLRDILAETTGLTVVVEKDVTASAVAELWAWSGHAAANFVFVYIGTGIGAGLVLNDEVVRGSSGNVGEIGHIITDPDGPLCDCGRRGCVKVTCMPETVVGLAREAGVLPAHPVGEPAPALADELAAVARAAAEGEPSAVEILDNSARRMAGAVSVLTNLLDVDCVVFGGPFWPALAPVYLSKVPALVAALSVTTCVHSVEIAGTRLTSGEEAFGAACLVLEKSFNASAEQLLLDAKA</sequence>
<evidence type="ECO:0000313" key="3">
    <source>
        <dbReference type="EMBL" id="MBP2414320.1"/>
    </source>
</evidence>
<dbReference type="PROSITE" id="PS01125">
    <property type="entry name" value="ROK"/>
    <property type="match status" value="1"/>
</dbReference>
<keyword evidence="4" id="KW-1185">Reference proteome</keyword>
<keyword evidence="3" id="KW-0808">Transferase</keyword>